<keyword evidence="5" id="KW-0813">Transport</keyword>
<dbReference type="InterPro" id="IPR050968">
    <property type="entry name" value="Cytochrome_c_oxidase_bac_sub4"/>
</dbReference>
<evidence type="ECO:0000256" key="12">
    <source>
        <dbReference type="ARBA" id="ARBA00025694"/>
    </source>
</evidence>
<dbReference type="PANTHER" id="PTHR36835:SF1">
    <property type="entry name" value="CYTOCHROME BO(3) UBIQUINOL OXIDASE SUBUNIT 4"/>
    <property type="match status" value="1"/>
</dbReference>
<evidence type="ECO:0000256" key="16">
    <source>
        <dbReference type="ARBA" id="ARBA00032185"/>
    </source>
</evidence>
<evidence type="ECO:0000256" key="3">
    <source>
        <dbReference type="ARBA" id="ARBA00011700"/>
    </source>
</evidence>
<dbReference type="Pfam" id="PF03626">
    <property type="entry name" value="COX4_pro"/>
    <property type="match status" value="1"/>
</dbReference>
<keyword evidence="11 17" id="KW-0472">Membrane</keyword>
<keyword evidence="10" id="KW-0560">Oxidoreductase</keyword>
<dbReference type="InterPro" id="IPR005171">
    <property type="entry name" value="Cyt_c_oxidase_su4_prok"/>
</dbReference>
<dbReference type="AlphaFoldDB" id="A0A7H1AYU7"/>
<evidence type="ECO:0000256" key="7">
    <source>
        <dbReference type="ARBA" id="ARBA00022692"/>
    </source>
</evidence>
<evidence type="ECO:0000256" key="8">
    <source>
        <dbReference type="ARBA" id="ARBA00022982"/>
    </source>
</evidence>
<keyword evidence="7 17" id="KW-0812">Transmembrane</keyword>
<evidence type="ECO:0000256" key="6">
    <source>
        <dbReference type="ARBA" id="ARBA00022475"/>
    </source>
</evidence>
<dbReference type="NCBIfam" id="TIGR02847">
    <property type="entry name" value="CyoD"/>
    <property type="match status" value="1"/>
</dbReference>
<reference evidence="18 19" key="1">
    <citation type="submission" date="2020-09" db="EMBL/GenBank/DDBJ databases">
        <title>Genome sequence of the banana aphid, Pentalonia nigronervosa Coquerel (Hemiptera: Aphididae) and its symbionts.</title>
        <authorList>
            <person name="Mathers T.C."/>
            <person name="Mugford S.T."/>
            <person name="Hogenhout S.A."/>
            <person name="Tripathi L."/>
        </authorList>
    </citation>
    <scope>NUCLEOTIDE SEQUENCE [LARGE SCALE GENOMIC DNA]</scope>
    <source>
        <strain evidence="18">Ba4</strain>
    </source>
</reference>
<comment type="subcellular location">
    <subcellularLocation>
        <location evidence="1">Cell membrane</location>
        <topology evidence="1">Multi-pass membrane protein</topology>
    </subcellularLocation>
</comment>
<evidence type="ECO:0000256" key="15">
    <source>
        <dbReference type="ARBA" id="ARBA00031887"/>
    </source>
</evidence>
<evidence type="ECO:0000256" key="1">
    <source>
        <dbReference type="ARBA" id="ARBA00004651"/>
    </source>
</evidence>
<evidence type="ECO:0000256" key="10">
    <source>
        <dbReference type="ARBA" id="ARBA00023002"/>
    </source>
</evidence>
<comment type="function">
    <text evidence="12">Cytochrome bo(3) ubiquinol terminal oxidase is the component of the aerobic respiratory chain of E.coli that predominates when cells are grown at high aeration. Has proton pump activity across the membrane in addition to electron transfer, pumping 2 protons/electron.</text>
</comment>
<feature type="transmembrane region" description="Helical" evidence="17">
    <location>
        <begin position="75"/>
        <end position="96"/>
    </location>
</feature>
<evidence type="ECO:0000313" key="19">
    <source>
        <dbReference type="Proteomes" id="UP000516346"/>
    </source>
</evidence>
<dbReference type="PANTHER" id="PTHR36835">
    <property type="entry name" value="CYTOCHROME BO(3) UBIQUINOL OXIDASE SUBUNIT 4"/>
    <property type="match status" value="1"/>
</dbReference>
<keyword evidence="9 17" id="KW-1133">Transmembrane helix</keyword>
<keyword evidence="8" id="KW-0249">Electron transport</keyword>
<dbReference type="GO" id="GO:0019646">
    <property type="term" value="P:aerobic electron transport chain"/>
    <property type="evidence" value="ECO:0007669"/>
    <property type="project" value="TreeGrafter"/>
</dbReference>
<evidence type="ECO:0000256" key="14">
    <source>
        <dbReference type="ARBA" id="ARBA00030211"/>
    </source>
</evidence>
<organism evidence="18 19">
    <name type="scientific">Buchnera aphidicola</name>
    <name type="common">Pentalonia nigronervosa</name>
    <dbReference type="NCBI Taxonomy" id="1309793"/>
    <lineage>
        <taxon>Bacteria</taxon>
        <taxon>Pseudomonadati</taxon>
        <taxon>Pseudomonadota</taxon>
        <taxon>Gammaproteobacteria</taxon>
        <taxon>Enterobacterales</taxon>
        <taxon>Erwiniaceae</taxon>
        <taxon>Buchnera</taxon>
    </lineage>
</organism>
<keyword evidence="6" id="KW-1003">Cell membrane</keyword>
<proteinExistence type="inferred from homology"/>
<name>A0A7H1AYU7_9GAMM</name>
<dbReference type="Proteomes" id="UP000516346">
    <property type="component" value="Chromosome"/>
</dbReference>
<evidence type="ECO:0000256" key="11">
    <source>
        <dbReference type="ARBA" id="ARBA00023136"/>
    </source>
</evidence>
<dbReference type="EMBL" id="CP061275">
    <property type="protein sequence ID" value="QNS01652.1"/>
    <property type="molecule type" value="Genomic_DNA"/>
</dbReference>
<evidence type="ECO:0000256" key="9">
    <source>
        <dbReference type="ARBA" id="ARBA00022989"/>
    </source>
</evidence>
<dbReference type="GO" id="GO:0009319">
    <property type="term" value="C:cytochrome o ubiquinol oxidase complex"/>
    <property type="evidence" value="ECO:0007669"/>
    <property type="project" value="TreeGrafter"/>
</dbReference>
<dbReference type="InterPro" id="IPR014210">
    <property type="entry name" value="Cyt_o_ubiqinol_oxidase_su4"/>
</dbReference>
<accession>A0A7H1AYU7</accession>
<evidence type="ECO:0000256" key="13">
    <source>
        <dbReference type="ARBA" id="ARBA00030071"/>
    </source>
</evidence>
<dbReference type="GO" id="GO:0015990">
    <property type="term" value="P:electron transport coupled proton transport"/>
    <property type="evidence" value="ECO:0007669"/>
    <property type="project" value="InterPro"/>
</dbReference>
<gene>
    <name evidence="18" type="primary">cyoD</name>
    <name evidence="18" type="ORF">ICW73_01500</name>
</gene>
<evidence type="ECO:0000256" key="2">
    <source>
        <dbReference type="ARBA" id="ARBA00008079"/>
    </source>
</evidence>
<evidence type="ECO:0000313" key="18">
    <source>
        <dbReference type="EMBL" id="QNS01652.1"/>
    </source>
</evidence>
<dbReference type="GO" id="GO:0015078">
    <property type="term" value="F:proton transmembrane transporter activity"/>
    <property type="evidence" value="ECO:0007669"/>
    <property type="project" value="TreeGrafter"/>
</dbReference>
<comment type="subunit">
    <text evidence="3">Heterooctamer of two A chains, two B chains, two C chains and two D chains.</text>
</comment>
<evidence type="ECO:0000256" key="4">
    <source>
        <dbReference type="ARBA" id="ARBA00014689"/>
    </source>
</evidence>
<evidence type="ECO:0000256" key="17">
    <source>
        <dbReference type="SAM" id="Phobius"/>
    </source>
</evidence>
<feature type="transmembrane region" description="Helical" evidence="17">
    <location>
        <begin position="12"/>
        <end position="32"/>
    </location>
</feature>
<evidence type="ECO:0000256" key="5">
    <source>
        <dbReference type="ARBA" id="ARBA00022448"/>
    </source>
</evidence>
<feature type="transmembrane region" description="Helical" evidence="17">
    <location>
        <begin position="38"/>
        <end position="63"/>
    </location>
</feature>
<dbReference type="GO" id="GO:0005886">
    <property type="term" value="C:plasma membrane"/>
    <property type="evidence" value="ECO:0007669"/>
    <property type="project" value="UniProtKB-SubCell"/>
</dbReference>
<dbReference type="GO" id="GO:0009486">
    <property type="term" value="F:cytochrome bo3 ubiquinol oxidase activity"/>
    <property type="evidence" value="ECO:0007669"/>
    <property type="project" value="InterPro"/>
</dbReference>
<comment type="similarity">
    <text evidence="2">Belongs to the cytochrome c oxidase bacterial subunit 4 family.</text>
</comment>
<protein>
    <recommendedName>
        <fullName evidence="4">Cytochrome bo(3) ubiquinol oxidase subunit 4</fullName>
    </recommendedName>
    <alternativeName>
        <fullName evidence="16">Cytochrome o ubiquinol oxidase subunit 4</fullName>
    </alternativeName>
    <alternativeName>
        <fullName evidence="13">Oxidase bo(3) subunit 4</fullName>
    </alternativeName>
    <alternativeName>
        <fullName evidence="14">Ubiquinol oxidase polypeptide IV</fullName>
    </alternativeName>
    <alternativeName>
        <fullName evidence="15">Ubiquinol oxidase subunit 4</fullName>
    </alternativeName>
</protein>
<sequence length="106" mass="12512">MININKNIEKKIKSYFYGFFLSTILTVIPMLLVTRNIFSVNVVFLTSTICAIVQIFVHFIYFLHLDFSKSKRWSVITLLFITVIVFIIIFGSIWIMKNLNHHMHIV</sequence>